<dbReference type="EMBL" id="CM029039">
    <property type="protein sequence ID" value="KAG2642927.1"/>
    <property type="molecule type" value="Genomic_DNA"/>
</dbReference>
<proteinExistence type="predicted"/>
<dbReference type="Pfam" id="PF22215">
    <property type="entry name" value="MLKL_N"/>
    <property type="match status" value="1"/>
</dbReference>
<accession>A0A8T0W6S7</accession>
<dbReference type="Gene3D" id="1.20.930.20">
    <property type="entry name" value="Adaptor protein Cbl, N-terminal domain"/>
    <property type="match status" value="1"/>
</dbReference>
<gene>
    <name evidence="2" type="ORF">PVAP13_2KG286900</name>
</gene>
<dbReference type="InterPro" id="IPR054000">
    <property type="entry name" value="MLKL_N"/>
</dbReference>
<dbReference type="GO" id="GO:0007166">
    <property type="term" value="P:cell surface receptor signaling pathway"/>
    <property type="evidence" value="ECO:0007669"/>
    <property type="project" value="InterPro"/>
</dbReference>
<dbReference type="Proteomes" id="UP000823388">
    <property type="component" value="Chromosome 2K"/>
</dbReference>
<dbReference type="EMBL" id="CM029039">
    <property type="protein sequence ID" value="KAG2642929.1"/>
    <property type="molecule type" value="Genomic_DNA"/>
</dbReference>
<dbReference type="PANTHER" id="PTHR35832">
    <property type="entry name" value="OS12G0248400 PROTEIN-RELATED"/>
    <property type="match status" value="1"/>
</dbReference>
<dbReference type="CDD" id="cd21037">
    <property type="entry name" value="MLKL_NTD"/>
    <property type="match status" value="1"/>
</dbReference>
<organism evidence="2 3">
    <name type="scientific">Panicum virgatum</name>
    <name type="common">Blackwell switchgrass</name>
    <dbReference type="NCBI Taxonomy" id="38727"/>
    <lineage>
        <taxon>Eukaryota</taxon>
        <taxon>Viridiplantae</taxon>
        <taxon>Streptophyta</taxon>
        <taxon>Embryophyta</taxon>
        <taxon>Tracheophyta</taxon>
        <taxon>Spermatophyta</taxon>
        <taxon>Magnoliopsida</taxon>
        <taxon>Liliopsida</taxon>
        <taxon>Poales</taxon>
        <taxon>Poaceae</taxon>
        <taxon>PACMAD clade</taxon>
        <taxon>Panicoideae</taxon>
        <taxon>Panicodae</taxon>
        <taxon>Paniceae</taxon>
        <taxon>Panicinae</taxon>
        <taxon>Panicum</taxon>
        <taxon>Panicum sect. Hiantes</taxon>
    </lineage>
</organism>
<evidence type="ECO:0000313" key="3">
    <source>
        <dbReference type="Proteomes" id="UP000823388"/>
    </source>
</evidence>
<dbReference type="EMBL" id="CM029039">
    <property type="protein sequence ID" value="KAG2642928.1"/>
    <property type="molecule type" value="Genomic_DNA"/>
</dbReference>
<dbReference type="PANTHER" id="PTHR35832:SF10">
    <property type="entry name" value="OS06G0314501 PROTEIN"/>
    <property type="match status" value="1"/>
</dbReference>
<name>A0A8T0W6S7_PANVG</name>
<dbReference type="EMBL" id="CM029039">
    <property type="protein sequence ID" value="KAG2642926.1"/>
    <property type="molecule type" value="Genomic_DNA"/>
</dbReference>
<reference evidence="2 3" key="1">
    <citation type="submission" date="2020-05" db="EMBL/GenBank/DDBJ databases">
        <title>WGS assembly of Panicum virgatum.</title>
        <authorList>
            <person name="Lovell J.T."/>
            <person name="Jenkins J."/>
            <person name="Shu S."/>
            <person name="Juenger T.E."/>
            <person name="Schmutz J."/>
        </authorList>
    </citation>
    <scope>NUCLEOTIDE SEQUENCE [LARGE SCALE GENOMIC DNA]</scope>
    <source>
        <strain evidence="2">AP13</strain>
        <strain evidence="3">cv. AP13</strain>
    </source>
</reference>
<dbReference type="EMBL" id="CM029039">
    <property type="protein sequence ID" value="KAG2642924.1"/>
    <property type="molecule type" value="Genomic_DNA"/>
</dbReference>
<dbReference type="EMBL" id="CM029039">
    <property type="protein sequence ID" value="KAG2642925.1"/>
    <property type="molecule type" value="Genomic_DNA"/>
</dbReference>
<feature type="domain" description="Mixed lineage kinase" evidence="1">
    <location>
        <begin position="26"/>
        <end position="132"/>
    </location>
</feature>
<evidence type="ECO:0000313" key="2">
    <source>
        <dbReference type="EMBL" id="KAG2642928.1"/>
    </source>
</evidence>
<keyword evidence="3" id="KW-1185">Reference proteome</keyword>
<dbReference type="AlphaFoldDB" id="A0A8T0W6S7"/>
<dbReference type="InterPro" id="IPR036537">
    <property type="entry name" value="Adaptor_Cbl_N_dom_sf"/>
</dbReference>
<comment type="caution">
    <text evidence="2">The sequence shown here is derived from an EMBL/GenBank/DDBJ whole genome shotgun (WGS) entry which is preliminary data.</text>
</comment>
<evidence type="ECO:0000259" key="1">
    <source>
        <dbReference type="Pfam" id="PF22215"/>
    </source>
</evidence>
<protein>
    <recommendedName>
        <fullName evidence="1">Mixed lineage kinase domain-containing protein</fullName>
    </recommendedName>
</protein>
<sequence length="340" mass="39480">MSEATQWWLHGVGRTMETAWNPLALVGTVLTIAAQVIDRAKTAKSNRRKCDVLRERVEMISALLKELKKWQCTPDEATSTMLGHLHDALRRANDLVESCQRKKKFWHFRNAQKKAGEFADLDKRISNFLQDFHIANRILILSLSKERFFIYALEILLDDGACRRLPKDKREDLKRYISGLTNCDSMSQDNQRVLKMMIRDLMQGDAASRSPSVVNERGGRDHTDDVLLTLIAQTAADIIGEARNVKQSKEEFQWLAQIVQQVLDLMQHPVARQLTRHVEMGKLLERLWYDLKDAIDIVRSKSVHKKFHRQQDFQIRKVGYRIEYCLQVLPVIARPRRHSA</sequence>
<dbReference type="InterPro" id="IPR059179">
    <property type="entry name" value="MLKL-like_MCAfunc"/>
</dbReference>